<dbReference type="EMBL" id="CP116967">
    <property type="protein sequence ID" value="WNM58241.1"/>
    <property type="molecule type" value="Genomic_DNA"/>
</dbReference>
<proteinExistence type="predicted"/>
<dbReference type="KEGG" id="nall:PP769_00345"/>
<feature type="region of interest" description="Disordered" evidence="1">
    <location>
        <begin position="418"/>
        <end position="439"/>
    </location>
</feature>
<keyword evidence="3" id="KW-1185">Reference proteome</keyword>
<organism evidence="2 3">
    <name type="scientific">Candidatus Nitrospira allomarina</name>
    <dbReference type="NCBI Taxonomy" id="3020900"/>
    <lineage>
        <taxon>Bacteria</taxon>
        <taxon>Pseudomonadati</taxon>
        <taxon>Nitrospirota</taxon>
        <taxon>Nitrospiria</taxon>
        <taxon>Nitrospirales</taxon>
        <taxon>Nitrospiraceae</taxon>
        <taxon>Nitrospira</taxon>
    </lineage>
</organism>
<evidence type="ECO:0000313" key="3">
    <source>
        <dbReference type="Proteomes" id="UP001302719"/>
    </source>
</evidence>
<dbReference type="RefSeq" id="WP_312643801.1">
    <property type="nucleotide sequence ID" value="NZ_CP116967.1"/>
</dbReference>
<dbReference type="Gene3D" id="3.40.50.1110">
    <property type="entry name" value="SGNH hydrolase"/>
    <property type="match status" value="1"/>
</dbReference>
<accession>A0AA96GIC1</accession>
<gene>
    <name evidence="2" type="ORF">PP769_00345</name>
</gene>
<name>A0AA96GIC1_9BACT</name>
<dbReference type="InterPro" id="IPR036514">
    <property type="entry name" value="SGNH_hydro_sf"/>
</dbReference>
<evidence type="ECO:0000256" key="1">
    <source>
        <dbReference type="SAM" id="MobiDB-lite"/>
    </source>
</evidence>
<dbReference type="SUPFAM" id="SSF52266">
    <property type="entry name" value="SGNH hydrolase"/>
    <property type="match status" value="1"/>
</dbReference>
<dbReference type="GO" id="GO:0016788">
    <property type="term" value="F:hydrolase activity, acting on ester bonds"/>
    <property type="evidence" value="ECO:0007669"/>
    <property type="project" value="UniProtKB-ARBA"/>
</dbReference>
<dbReference type="AlphaFoldDB" id="A0AA96GIC1"/>
<evidence type="ECO:0000313" key="2">
    <source>
        <dbReference type="EMBL" id="WNM58241.1"/>
    </source>
</evidence>
<evidence type="ECO:0008006" key="4">
    <source>
        <dbReference type="Google" id="ProtNLM"/>
    </source>
</evidence>
<reference evidence="2 3" key="1">
    <citation type="submission" date="2023-01" db="EMBL/GenBank/DDBJ databases">
        <title>Cultivation and genomic characterization of new, ubiquitous marine nitrite-oxidizing bacteria from the Nitrospirales.</title>
        <authorList>
            <person name="Mueller A.J."/>
            <person name="Daebeler A."/>
            <person name="Herbold C.W."/>
            <person name="Kirkegaard R.H."/>
            <person name="Daims H."/>
        </authorList>
    </citation>
    <scope>NUCLEOTIDE SEQUENCE [LARGE SCALE GENOMIC DNA]</scope>
    <source>
        <strain evidence="2 3">VA</strain>
    </source>
</reference>
<sequence>MARRETSLNLLLLVISVICALVVSEVVLRALSHKDIDGNVYIGKLRLRPFFLPVKSLVSKSQEFYGKRRPYNQYDPDLGWSVRPNSQSENGLYASNAAGVRVAQVGQEITQEAPPAIFRIAILGDSFTHGDDVPFEVSWGAILENSLNRNGIKAEVLNLGGQGYGIDQAFLRWKKHGKLLKPHLVLFGFQHSNIKRNMNIIRMFYSPDSDVIFSKPRFILSPVDTLNLLNTPTVKPEDIITIYSDFDQWPLKPYELFYQEDDYKMSPWYASRLVAFIISGLTNNFSSRRKDYDFFADESPSRRLTEEIIEEFEREVLEEQSRFIIVHLPTKSSLQNLLNGEPLKYQKLLDDLSSKYDLIDPAFGLIAQTKEDSLEGLFAKNSSHYSLIANGVVGEWIATALLNHNKLRMFCCENESEAFPSSGVLPENSRHNRKTSPIP</sequence>
<protein>
    <recommendedName>
        <fullName evidence="4">SGNH hydrolase-type esterase domain-containing protein</fullName>
    </recommendedName>
</protein>
<dbReference type="Proteomes" id="UP001302719">
    <property type="component" value="Chromosome"/>
</dbReference>